<evidence type="ECO:0000256" key="2">
    <source>
        <dbReference type="ARBA" id="ARBA00022803"/>
    </source>
</evidence>
<dbReference type="Pfam" id="PF00515">
    <property type="entry name" value="TPR_1"/>
    <property type="match status" value="1"/>
</dbReference>
<dbReference type="PROSITE" id="PS50005">
    <property type="entry name" value="TPR"/>
    <property type="match status" value="3"/>
</dbReference>
<comment type="caution">
    <text evidence="5">The sequence shown here is derived from an EMBL/GenBank/DDBJ whole genome shotgun (WGS) entry which is preliminary data.</text>
</comment>
<feature type="chain" id="PRO_5045144394" evidence="4">
    <location>
        <begin position="29"/>
        <end position="277"/>
    </location>
</feature>
<evidence type="ECO:0000313" key="5">
    <source>
        <dbReference type="EMBL" id="MFE4107544.1"/>
    </source>
</evidence>
<dbReference type="InterPro" id="IPR050498">
    <property type="entry name" value="Ycf3"/>
</dbReference>
<evidence type="ECO:0000256" key="1">
    <source>
        <dbReference type="ARBA" id="ARBA00022737"/>
    </source>
</evidence>
<dbReference type="SUPFAM" id="SSF48452">
    <property type="entry name" value="TPR-like"/>
    <property type="match status" value="1"/>
</dbReference>
<protein>
    <submittedName>
        <fullName evidence="5">Tetratricopeptide repeat protein</fullName>
    </submittedName>
</protein>
<gene>
    <name evidence="5" type="ORF">ACFVKH_14725</name>
</gene>
<proteinExistence type="predicted"/>
<dbReference type="Pfam" id="PF13174">
    <property type="entry name" value="TPR_6"/>
    <property type="match status" value="1"/>
</dbReference>
<keyword evidence="2 3" id="KW-0802">TPR repeat</keyword>
<dbReference type="EMBL" id="JBHZOL010000087">
    <property type="protein sequence ID" value="MFE4107544.1"/>
    <property type="molecule type" value="Genomic_DNA"/>
</dbReference>
<feature type="repeat" description="TPR" evidence="3">
    <location>
        <begin position="149"/>
        <end position="182"/>
    </location>
</feature>
<dbReference type="InterPro" id="IPR011990">
    <property type="entry name" value="TPR-like_helical_dom_sf"/>
</dbReference>
<name>A0ABW6IJL1_9CYAN</name>
<keyword evidence="1" id="KW-0677">Repeat</keyword>
<dbReference type="Pfam" id="PF13414">
    <property type="entry name" value="TPR_11"/>
    <property type="match status" value="1"/>
</dbReference>
<evidence type="ECO:0000313" key="6">
    <source>
        <dbReference type="Proteomes" id="UP001600165"/>
    </source>
</evidence>
<dbReference type="Gene3D" id="1.25.40.10">
    <property type="entry name" value="Tetratricopeptide repeat domain"/>
    <property type="match status" value="2"/>
</dbReference>
<evidence type="ECO:0000256" key="3">
    <source>
        <dbReference type="PROSITE-ProRule" id="PRU00339"/>
    </source>
</evidence>
<dbReference type="SMART" id="SM00028">
    <property type="entry name" value="TPR"/>
    <property type="match status" value="6"/>
</dbReference>
<feature type="signal peptide" evidence="4">
    <location>
        <begin position="1"/>
        <end position="28"/>
    </location>
</feature>
<keyword evidence="6" id="KW-1185">Reference proteome</keyword>
<dbReference type="InterPro" id="IPR019734">
    <property type="entry name" value="TPR_rpt"/>
</dbReference>
<dbReference type="PANTHER" id="PTHR44858">
    <property type="entry name" value="TETRATRICOPEPTIDE REPEAT PROTEIN 6"/>
    <property type="match status" value="1"/>
</dbReference>
<dbReference type="PANTHER" id="PTHR44858:SF1">
    <property type="entry name" value="UDP-N-ACETYLGLUCOSAMINE--PEPTIDE N-ACETYLGLUCOSAMINYLTRANSFERASE SPINDLY-RELATED"/>
    <property type="match status" value="1"/>
</dbReference>
<keyword evidence="4" id="KW-0732">Signal</keyword>
<feature type="repeat" description="TPR" evidence="3">
    <location>
        <begin position="81"/>
        <end position="114"/>
    </location>
</feature>
<sequence length="277" mass="30577">MRFWVAITLGLMLLLVQLTSVQSTPALAEAYPSPHLDQLSAEQIDTITQLRQQAFEATESGDFVAAELYWTQLLAFLPENAAIWSNRGNIKVSQNQLEAAIADFDRAIELAPHSSDPYLNRGAAYEGLGEWSKAIADYNTLLSLDANDAAAYNNRANAEAGLGQWDKAIADYQTATELAPQFAFARANYALALYQTGNSSEALHQLRSLVRKYPQLADARAALTAILWVTGQRGEAESHWVAAVGLDKRYSDLAWVAQTRRWPPAMVMALEKFLKLS</sequence>
<evidence type="ECO:0000256" key="4">
    <source>
        <dbReference type="SAM" id="SignalP"/>
    </source>
</evidence>
<dbReference type="RefSeq" id="WP_377966355.1">
    <property type="nucleotide sequence ID" value="NZ_JBHZOL010000087.1"/>
</dbReference>
<organism evidence="5 6">
    <name type="scientific">Almyronema epifaneia S1</name>
    <dbReference type="NCBI Taxonomy" id="2991925"/>
    <lineage>
        <taxon>Bacteria</taxon>
        <taxon>Bacillati</taxon>
        <taxon>Cyanobacteriota</taxon>
        <taxon>Cyanophyceae</taxon>
        <taxon>Nodosilineales</taxon>
        <taxon>Nodosilineaceae</taxon>
        <taxon>Almyronema</taxon>
        <taxon>Almyronema epifaneia</taxon>
    </lineage>
</organism>
<dbReference type="Proteomes" id="UP001600165">
    <property type="component" value="Unassembled WGS sequence"/>
</dbReference>
<feature type="repeat" description="TPR" evidence="3">
    <location>
        <begin position="115"/>
        <end position="148"/>
    </location>
</feature>
<reference evidence="5 6" key="1">
    <citation type="submission" date="2024-10" db="EMBL/GenBank/DDBJ databases">
        <authorList>
            <person name="Ratan Roy A."/>
            <person name="Morales Sandoval P.H."/>
            <person name="De Los Santos Villalobos S."/>
            <person name="Chakraborty S."/>
            <person name="Mukherjee J."/>
        </authorList>
    </citation>
    <scope>NUCLEOTIDE SEQUENCE [LARGE SCALE GENOMIC DNA]</scope>
    <source>
        <strain evidence="5 6">S1</strain>
    </source>
</reference>
<accession>A0ABW6IJL1</accession>